<evidence type="ECO:0008006" key="5">
    <source>
        <dbReference type="Google" id="ProtNLM"/>
    </source>
</evidence>
<feature type="transmembrane region" description="Helical" evidence="2">
    <location>
        <begin position="68"/>
        <end position="90"/>
    </location>
</feature>
<dbReference type="Pfam" id="PF12836">
    <property type="entry name" value="HHH_3"/>
    <property type="match status" value="1"/>
</dbReference>
<dbReference type="SUPFAM" id="SSF47781">
    <property type="entry name" value="RuvA domain 2-like"/>
    <property type="match status" value="1"/>
</dbReference>
<evidence type="ECO:0000313" key="4">
    <source>
        <dbReference type="Proteomes" id="UP000298246"/>
    </source>
</evidence>
<dbReference type="AlphaFoldDB" id="A0A4Y8Q4K3"/>
<dbReference type="GO" id="GO:0015627">
    <property type="term" value="C:type II protein secretion system complex"/>
    <property type="evidence" value="ECO:0007669"/>
    <property type="project" value="TreeGrafter"/>
</dbReference>
<dbReference type="PANTHER" id="PTHR21180">
    <property type="entry name" value="ENDONUCLEASE/EXONUCLEASE/PHOSPHATASE FAMILY DOMAIN-CONTAINING PROTEIN 1"/>
    <property type="match status" value="1"/>
</dbReference>
<comment type="caution">
    <text evidence="3">The sequence shown here is derived from an EMBL/GenBank/DDBJ whole genome shotgun (WGS) entry which is preliminary data.</text>
</comment>
<keyword evidence="2" id="KW-0812">Transmembrane</keyword>
<dbReference type="OrthoDB" id="1929550at2"/>
<feature type="transmembrane region" description="Helical" evidence="2">
    <location>
        <begin position="43"/>
        <end position="62"/>
    </location>
</feature>
<feature type="compositionally biased region" description="Basic and acidic residues" evidence="1">
    <location>
        <begin position="173"/>
        <end position="184"/>
    </location>
</feature>
<dbReference type="GO" id="GO:0015628">
    <property type="term" value="P:protein secretion by the type II secretion system"/>
    <property type="evidence" value="ECO:0007669"/>
    <property type="project" value="TreeGrafter"/>
</dbReference>
<dbReference type="PANTHER" id="PTHR21180:SF32">
    <property type="entry name" value="ENDONUCLEASE_EXONUCLEASE_PHOSPHATASE FAMILY DOMAIN-CONTAINING PROTEIN 1"/>
    <property type="match status" value="1"/>
</dbReference>
<feature type="region of interest" description="Disordered" evidence="1">
    <location>
        <begin position="106"/>
        <end position="189"/>
    </location>
</feature>
<feature type="compositionally biased region" description="Polar residues" evidence="1">
    <location>
        <begin position="143"/>
        <end position="160"/>
    </location>
</feature>
<keyword evidence="2" id="KW-1133">Transmembrane helix</keyword>
<dbReference type="InterPro" id="IPR051675">
    <property type="entry name" value="Endo/Exo/Phosphatase_dom_1"/>
</dbReference>
<reference evidence="3 4" key="1">
    <citation type="submission" date="2017-03" db="EMBL/GenBank/DDBJ databases">
        <title>Isolation of Levoglucosan Utilizing Bacteria.</title>
        <authorList>
            <person name="Arya A.S."/>
        </authorList>
    </citation>
    <scope>NUCLEOTIDE SEQUENCE [LARGE SCALE GENOMIC DNA]</scope>
    <source>
        <strain evidence="3 4">MEC069</strain>
    </source>
</reference>
<protein>
    <recommendedName>
        <fullName evidence="5">Helix-hairpin-helix domain-containing protein</fullName>
    </recommendedName>
</protein>
<dbReference type="InterPro" id="IPR010994">
    <property type="entry name" value="RuvA_2-like"/>
</dbReference>
<organism evidence="3 4">
    <name type="scientific">Paenibacillus athensensis</name>
    <dbReference type="NCBI Taxonomy" id="1967502"/>
    <lineage>
        <taxon>Bacteria</taxon>
        <taxon>Bacillati</taxon>
        <taxon>Bacillota</taxon>
        <taxon>Bacilli</taxon>
        <taxon>Bacillales</taxon>
        <taxon>Paenibacillaceae</taxon>
        <taxon>Paenibacillus</taxon>
    </lineage>
</organism>
<evidence type="ECO:0000256" key="1">
    <source>
        <dbReference type="SAM" id="MobiDB-lite"/>
    </source>
</evidence>
<accession>A0A4Y8Q4K3</accession>
<dbReference type="Gene3D" id="1.10.150.320">
    <property type="entry name" value="Photosystem II 12 kDa extrinsic protein"/>
    <property type="match status" value="1"/>
</dbReference>
<sequence>METERKSIFWKLGHSWWIVLTFVPVYNFFAFLYLALMVRSWRYALWSAVYVAPYIILFTIAVDGNTGFLFNLVMALALLSTGVCILHGFFSIGPYLRRLENLQREARRQAQPTSPTLEPGRKEASLAEAPADPDSRETDAPSPHTSRGSGTWITSKSAASPASVVRPTPDPIRQTDRDADRPDDVSLPAEPLDLNAASEQAIAALPGIGLILAKKALQARQASNGFRSVDEFAEALGLEPQVLERLRPLVAIRPPASPPPPSGGRVVDF</sequence>
<name>A0A4Y8Q4K3_9BACL</name>
<proteinExistence type="predicted"/>
<evidence type="ECO:0000313" key="3">
    <source>
        <dbReference type="EMBL" id="TFE88989.1"/>
    </source>
</evidence>
<gene>
    <name evidence="3" type="ORF">B5M42_08760</name>
</gene>
<evidence type="ECO:0000256" key="2">
    <source>
        <dbReference type="SAM" id="Phobius"/>
    </source>
</evidence>
<keyword evidence="4" id="KW-1185">Reference proteome</keyword>
<dbReference type="RefSeq" id="WP_134751826.1">
    <property type="nucleotide sequence ID" value="NZ_MYFO02000011.1"/>
</dbReference>
<dbReference type="Proteomes" id="UP000298246">
    <property type="component" value="Unassembled WGS sequence"/>
</dbReference>
<feature type="transmembrane region" description="Helical" evidence="2">
    <location>
        <begin position="15"/>
        <end position="36"/>
    </location>
</feature>
<keyword evidence="2" id="KW-0472">Membrane</keyword>
<dbReference type="EMBL" id="MYFO01000008">
    <property type="protein sequence ID" value="TFE88989.1"/>
    <property type="molecule type" value="Genomic_DNA"/>
</dbReference>